<keyword evidence="1" id="KW-0812">Transmembrane</keyword>
<organism evidence="2 3">
    <name type="scientific">Oesophagostomum dentatum</name>
    <name type="common">Nodular worm</name>
    <dbReference type="NCBI Taxonomy" id="61180"/>
    <lineage>
        <taxon>Eukaryota</taxon>
        <taxon>Metazoa</taxon>
        <taxon>Ecdysozoa</taxon>
        <taxon>Nematoda</taxon>
        <taxon>Chromadorea</taxon>
        <taxon>Rhabditida</taxon>
        <taxon>Rhabditina</taxon>
        <taxon>Rhabditomorpha</taxon>
        <taxon>Strongyloidea</taxon>
        <taxon>Strongylidae</taxon>
        <taxon>Oesophagostomum</taxon>
    </lineage>
</organism>
<feature type="transmembrane region" description="Helical" evidence="1">
    <location>
        <begin position="39"/>
        <end position="68"/>
    </location>
</feature>
<dbReference type="OrthoDB" id="10657162at2759"/>
<dbReference type="AlphaFoldDB" id="A0A0B1TG92"/>
<evidence type="ECO:0000313" key="2">
    <source>
        <dbReference type="EMBL" id="KHJ96558.1"/>
    </source>
</evidence>
<dbReference type="Proteomes" id="UP000053660">
    <property type="component" value="Unassembled WGS sequence"/>
</dbReference>
<keyword evidence="1" id="KW-1133">Transmembrane helix</keyword>
<sequence>MDDVIECLEKNISMVTARTTITKLYSPQRQKELYGISEYALSSIAVLWTMFCGVMICKLFHVICVVLLDMEVEDERD</sequence>
<protein>
    <submittedName>
        <fullName evidence="2">Uncharacterized protein</fullName>
    </submittedName>
</protein>
<evidence type="ECO:0000313" key="3">
    <source>
        <dbReference type="Proteomes" id="UP000053660"/>
    </source>
</evidence>
<accession>A0A0B1TG92</accession>
<proteinExistence type="predicted"/>
<name>A0A0B1TG92_OESDE</name>
<gene>
    <name evidence="2" type="ORF">OESDEN_03478</name>
</gene>
<reference evidence="2 3" key="1">
    <citation type="submission" date="2014-03" db="EMBL/GenBank/DDBJ databases">
        <title>Draft genome of the hookworm Oesophagostomum dentatum.</title>
        <authorList>
            <person name="Mitreva M."/>
        </authorList>
    </citation>
    <scope>NUCLEOTIDE SEQUENCE [LARGE SCALE GENOMIC DNA]</scope>
    <source>
        <strain evidence="2 3">OD-Hann</strain>
    </source>
</reference>
<keyword evidence="3" id="KW-1185">Reference proteome</keyword>
<keyword evidence="1" id="KW-0472">Membrane</keyword>
<evidence type="ECO:0000256" key="1">
    <source>
        <dbReference type="SAM" id="Phobius"/>
    </source>
</evidence>
<dbReference type="EMBL" id="KN549637">
    <property type="protein sequence ID" value="KHJ96558.1"/>
    <property type="molecule type" value="Genomic_DNA"/>
</dbReference>